<protein>
    <submittedName>
        <fullName evidence="7">FAD-dependent oxidoreductase</fullName>
    </submittedName>
</protein>
<keyword evidence="3" id="KW-0274">FAD</keyword>
<feature type="domain" description="Reductase C-terminal" evidence="6">
    <location>
        <begin position="322"/>
        <end position="395"/>
    </location>
</feature>
<dbReference type="Gene3D" id="3.30.390.30">
    <property type="match status" value="1"/>
</dbReference>
<dbReference type="InterPro" id="IPR050446">
    <property type="entry name" value="FAD-oxidoreductase/Apoptosis"/>
</dbReference>
<dbReference type="SUPFAM" id="SSF51905">
    <property type="entry name" value="FAD/NAD(P)-binding domain"/>
    <property type="match status" value="1"/>
</dbReference>
<dbReference type="InterPro" id="IPR028202">
    <property type="entry name" value="Reductase_C"/>
</dbReference>
<evidence type="ECO:0000313" key="8">
    <source>
        <dbReference type="Proteomes" id="UP000472335"/>
    </source>
</evidence>
<keyword evidence="4" id="KW-0560">Oxidoreductase</keyword>
<name>A0A6G4VDV1_9ACTN</name>
<dbReference type="Proteomes" id="UP000472335">
    <property type="component" value="Unassembled WGS sequence"/>
</dbReference>
<feature type="domain" description="FAD/NAD(P)-binding" evidence="5">
    <location>
        <begin position="7"/>
        <end position="302"/>
    </location>
</feature>
<evidence type="ECO:0000256" key="4">
    <source>
        <dbReference type="ARBA" id="ARBA00023002"/>
    </source>
</evidence>
<dbReference type="EMBL" id="JAAKZY010000135">
    <property type="protein sequence ID" value="NGO12302.1"/>
    <property type="molecule type" value="Genomic_DNA"/>
</dbReference>
<dbReference type="RefSeq" id="WP_165264697.1">
    <property type="nucleotide sequence ID" value="NZ_JAAKZY010000135.1"/>
</dbReference>
<dbReference type="InterPro" id="IPR016156">
    <property type="entry name" value="FAD/NAD-linked_Rdtase_dimer_sf"/>
</dbReference>
<comment type="caution">
    <text evidence="7">The sequence shown here is derived from an EMBL/GenBank/DDBJ whole genome shotgun (WGS) entry which is preliminary data.</text>
</comment>
<proteinExistence type="predicted"/>
<dbReference type="Gene3D" id="3.50.50.60">
    <property type="entry name" value="FAD/NAD(P)-binding domain"/>
    <property type="match status" value="2"/>
</dbReference>
<comment type="cofactor">
    <cofactor evidence="1">
        <name>FAD</name>
        <dbReference type="ChEBI" id="CHEBI:57692"/>
    </cofactor>
</comment>
<sequence length="423" mass="45166">MTGGSERVVVVGASAAGLSAADGLREAGFTGSITVLGAELHQPYDRPTMSKALLVAEEDPQLLELRSPERIEANRLDLCLGHAAAGLDVDRRYVVTTYGEALPWDAVVIACGSRPREMRSLAGEVLPALRTPEDLRVLREAAARYGEMTLIGSGFIGLEVAAALVARGVAVTVLDALPLPLEPVLGTELATHLRDLHTARGVRFRSAVAVASVTGQPGAYEVRLTDGSVHRTPFVLTGIGAEPAVDWLAGSGIEVTGGIVTDAAGRTNVPGVWAAGDVAAFHHPLLGQRVRVEHWTHAVEQGRHIGLNIARGETTPYQGVPYFWTDQYGMRFQCYGRRRAGDRSLVVEGSLDAGEFLVLFGHAGEFHAAFACGRVRSLRDYRKLLARGGTWDEALALARTNNPALDTTVSCVNRKECTTHEAA</sequence>
<keyword evidence="8" id="KW-1185">Reference proteome</keyword>
<evidence type="ECO:0000256" key="3">
    <source>
        <dbReference type="ARBA" id="ARBA00022827"/>
    </source>
</evidence>
<evidence type="ECO:0000256" key="2">
    <source>
        <dbReference type="ARBA" id="ARBA00022630"/>
    </source>
</evidence>
<organism evidence="7 8">
    <name type="scientific">Streptomyces scabichelini</name>
    <dbReference type="NCBI Taxonomy" id="2711217"/>
    <lineage>
        <taxon>Bacteria</taxon>
        <taxon>Bacillati</taxon>
        <taxon>Actinomycetota</taxon>
        <taxon>Actinomycetes</taxon>
        <taxon>Kitasatosporales</taxon>
        <taxon>Streptomycetaceae</taxon>
        <taxon>Streptomyces</taxon>
    </lineage>
</organism>
<evidence type="ECO:0000259" key="5">
    <source>
        <dbReference type="Pfam" id="PF07992"/>
    </source>
</evidence>
<dbReference type="PRINTS" id="PR00368">
    <property type="entry name" value="FADPNR"/>
</dbReference>
<dbReference type="SUPFAM" id="SSF55424">
    <property type="entry name" value="FAD/NAD-linked reductases, dimerisation (C-terminal) domain"/>
    <property type="match status" value="1"/>
</dbReference>
<dbReference type="AlphaFoldDB" id="A0A6G4VDV1"/>
<dbReference type="GO" id="GO:0016651">
    <property type="term" value="F:oxidoreductase activity, acting on NAD(P)H"/>
    <property type="evidence" value="ECO:0007669"/>
    <property type="project" value="TreeGrafter"/>
</dbReference>
<dbReference type="InterPro" id="IPR023753">
    <property type="entry name" value="FAD/NAD-binding_dom"/>
</dbReference>
<dbReference type="PANTHER" id="PTHR43557">
    <property type="entry name" value="APOPTOSIS-INDUCING FACTOR 1"/>
    <property type="match status" value="1"/>
</dbReference>
<evidence type="ECO:0000313" key="7">
    <source>
        <dbReference type="EMBL" id="NGO12302.1"/>
    </source>
</evidence>
<dbReference type="Pfam" id="PF07992">
    <property type="entry name" value="Pyr_redox_2"/>
    <property type="match status" value="1"/>
</dbReference>
<gene>
    <name evidence="7" type="ORF">G5C60_33015</name>
</gene>
<reference evidence="7 8" key="1">
    <citation type="submission" date="2020-02" db="EMBL/GenBank/DDBJ databases">
        <title>Whole-genome analyses of novel actinobacteria.</title>
        <authorList>
            <person name="Sahin N."/>
            <person name="Gencbay T."/>
        </authorList>
    </citation>
    <scope>NUCLEOTIDE SEQUENCE [LARGE SCALE GENOMIC DNA]</scope>
    <source>
        <strain evidence="7 8">HC44</strain>
    </source>
</reference>
<dbReference type="PRINTS" id="PR00411">
    <property type="entry name" value="PNDRDTASEI"/>
</dbReference>
<dbReference type="Pfam" id="PF14759">
    <property type="entry name" value="Reductase_C"/>
    <property type="match status" value="1"/>
</dbReference>
<dbReference type="GO" id="GO:0005737">
    <property type="term" value="C:cytoplasm"/>
    <property type="evidence" value="ECO:0007669"/>
    <property type="project" value="TreeGrafter"/>
</dbReference>
<accession>A0A6G4VDV1</accession>
<dbReference type="InterPro" id="IPR036188">
    <property type="entry name" value="FAD/NAD-bd_sf"/>
</dbReference>
<dbReference type="PANTHER" id="PTHR43557:SF2">
    <property type="entry name" value="RIESKE DOMAIN-CONTAINING PROTEIN-RELATED"/>
    <property type="match status" value="1"/>
</dbReference>
<evidence type="ECO:0000256" key="1">
    <source>
        <dbReference type="ARBA" id="ARBA00001974"/>
    </source>
</evidence>
<evidence type="ECO:0000259" key="6">
    <source>
        <dbReference type="Pfam" id="PF14759"/>
    </source>
</evidence>
<keyword evidence="2" id="KW-0285">Flavoprotein</keyword>